<organism evidence="1">
    <name type="scientific">Solanum chacoense</name>
    <name type="common">Chaco potato</name>
    <dbReference type="NCBI Taxonomy" id="4108"/>
    <lineage>
        <taxon>Eukaryota</taxon>
        <taxon>Viridiplantae</taxon>
        <taxon>Streptophyta</taxon>
        <taxon>Embryophyta</taxon>
        <taxon>Tracheophyta</taxon>
        <taxon>Spermatophyta</taxon>
        <taxon>Magnoliopsida</taxon>
        <taxon>eudicotyledons</taxon>
        <taxon>Gunneridae</taxon>
        <taxon>Pentapetalae</taxon>
        <taxon>asterids</taxon>
        <taxon>lamiids</taxon>
        <taxon>Solanales</taxon>
        <taxon>Solanaceae</taxon>
        <taxon>Solanoideae</taxon>
        <taxon>Solaneae</taxon>
        <taxon>Solanum</taxon>
    </lineage>
</organism>
<protein>
    <submittedName>
        <fullName evidence="1">Putative ovule protein</fullName>
    </submittedName>
</protein>
<dbReference type="EMBL" id="GEDG01029853">
    <property type="protein sequence ID" value="JAP12278.1"/>
    <property type="molecule type" value="Transcribed_RNA"/>
</dbReference>
<proteinExistence type="predicted"/>
<evidence type="ECO:0000313" key="1">
    <source>
        <dbReference type="EMBL" id="JAP12278.1"/>
    </source>
</evidence>
<sequence>MEGRRNAIPIPILKLKIGPYLVLRSLAMSSISASARRKLVITEKTEGPGGNFFCLLDLRKKEMKKVRMRMIMRISHDSIIISNSSQPNCYTSAFTLLKKIIYYLWSIAIFKLNN</sequence>
<reference evidence="1" key="1">
    <citation type="submission" date="2015-12" db="EMBL/GenBank/DDBJ databases">
        <title>Gene expression during late stages of embryo sac development: a critical building block for successful pollen-pistil interactions.</title>
        <authorList>
            <person name="Liu Y."/>
            <person name="Joly V."/>
            <person name="Sabar M."/>
            <person name="Matton D.P."/>
        </authorList>
    </citation>
    <scope>NUCLEOTIDE SEQUENCE</scope>
</reference>
<name>A0A0V0GYH3_SOLCH</name>
<dbReference type="AlphaFoldDB" id="A0A0V0GYH3"/>
<accession>A0A0V0GYH3</accession>